<dbReference type="InterPro" id="IPR050872">
    <property type="entry name" value="PPR_P_subfamily"/>
</dbReference>
<reference evidence="3 4" key="1">
    <citation type="journal article" date="2018" name="G3 (Bethesda)">
        <title>Phylogenetic and Phylogenomic Definition of Rhizopus Species.</title>
        <authorList>
            <person name="Gryganskyi A.P."/>
            <person name="Golan J."/>
            <person name="Dolatabadi S."/>
            <person name="Mondo S."/>
            <person name="Robb S."/>
            <person name="Idnurm A."/>
            <person name="Muszewska A."/>
            <person name="Steczkiewicz K."/>
            <person name="Masonjones S."/>
            <person name="Liao H.L."/>
            <person name="Gajdeczka M.T."/>
            <person name="Anike F."/>
            <person name="Vuek A."/>
            <person name="Anishchenko I.M."/>
            <person name="Voigt K."/>
            <person name="de Hoog G.S."/>
            <person name="Smith M.E."/>
            <person name="Heitman J."/>
            <person name="Vilgalys R."/>
            <person name="Stajich J.E."/>
        </authorList>
    </citation>
    <scope>NUCLEOTIDE SEQUENCE [LARGE SCALE GENOMIC DNA]</scope>
    <source>
        <strain evidence="3 4">LSU 92-RS-03</strain>
    </source>
</reference>
<sequence>KYLLYLHVNHKHIARYPGLSRTINTALTNKPTSVCAKVVTTGLEKDVQDIIQHKSIENYKTFSRRLSSCSPQQIVDLFDCMIRQKVDYNTHLRQIMLDAGTYWPMNTVLGVIKICGSQYQQWRLDMFNTFILSNYTASKDIIPALQALPLQGKATDVMPFYNALLAKCQRSKQLEHMQRVLTVMKERHIQLDTASYNILMRAELSTPDATCAFDRFIQRGATPNRATYHILIKHAAQHKQWYALNQWLQLMADNGFEPNPVLVRILFKALVKHPLEKQLVQAFERTIQHVSIDEQLLNTGAAALLETKQTQAAIDILQLAIQKTPSSVYTWNLLLRGLCEQGNVKAALSLFGRIPQPDIVSYTTLIHGL</sequence>
<dbReference type="InterPro" id="IPR011990">
    <property type="entry name" value="TPR-like_helical_dom_sf"/>
</dbReference>
<feature type="non-terminal residue" evidence="3">
    <location>
        <position position="369"/>
    </location>
</feature>
<dbReference type="SUPFAM" id="SSF48452">
    <property type="entry name" value="TPR-like"/>
    <property type="match status" value="1"/>
</dbReference>
<keyword evidence="4" id="KW-1185">Reference proteome</keyword>
<dbReference type="PANTHER" id="PTHR46128">
    <property type="entry name" value="MITOCHONDRIAL GROUP I INTRON SPLICING FACTOR CCM1"/>
    <property type="match status" value="1"/>
</dbReference>
<dbReference type="PANTHER" id="PTHR46128:SF211">
    <property type="entry name" value="PENTACOTRIPEPTIDE-REPEAT REGION OF PRORP DOMAIN-CONTAINING PROTEIN"/>
    <property type="match status" value="1"/>
</dbReference>
<proteinExistence type="inferred from homology"/>
<evidence type="ECO:0008006" key="5">
    <source>
        <dbReference type="Google" id="ProtNLM"/>
    </source>
</evidence>
<dbReference type="InterPro" id="IPR002885">
    <property type="entry name" value="PPR_rpt"/>
</dbReference>
<dbReference type="STRING" id="4846.A0A367IJP2"/>
<dbReference type="Pfam" id="PF13041">
    <property type="entry name" value="PPR_2"/>
    <property type="match status" value="1"/>
</dbReference>
<accession>A0A367IJP2</accession>
<feature type="non-terminal residue" evidence="3">
    <location>
        <position position="1"/>
    </location>
</feature>
<name>A0A367IJP2_RHIST</name>
<evidence type="ECO:0000256" key="2">
    <source>
        <dbReference type="PROSITE-ProRule" id="PRU00708"/>
    </source>
</evidence>
<evidence type="ECO:0000256" key="1">
    <source>
        <dbReference type="ARBA" id="ARBA00007626"/>
    </source>
</evidence>
<dbReference type="PROSITE" id="PS51375">
    <property type="entry name" value="PPR"/>
    <property type="match status" value="1"/>
</dbReference>
<dbReference type="Gene3D" id="1.25.40.10">
    <property type="entry name" value="Tetratricopeptide repeat domain"/>
    <property type="match status" value="2"/>
</dbReference>
<dbReference type="NCBIfam" id="TIGR00756">
    <property type="entry name" value="PPR"/>
    <property type="match status" value="1"/>
</dbReference>
<dbReference type="Pfam" id="PF13812">
    <property type="entry name" value="PPR_3"/>
    <property type="match status" value="1"/>
</dbReference>
<evidence type="ECO:0000313" key="4">
    <source>
        <dbReference type="Proteomes" id="UP000253551"/>
    </source>
</evidence>
<comment type="similarity">
    <text evidence="1">Belongs to the PPR family. P subfamily.</text>
</comment>
<comment type="caution">
    <text evidence="3">The sequence shown here is derived from an EMBL/GenBank/DDBJ whole genome shotgun (WGS) entry which is preliminary data.</text>
</comment>
<dbReference type="OrthoDB" id="185373at2759"/>
<protein>
    <recommendedName>
        <fullName evidence="5">Pentacotripeptide-repeat region of PRORP domain-containing protein</fullName>
    </recommendedName>
</protein>
<organism evidence="3 4">
    <name type="scientific">Rhizopus stolonifer</name>
    <name type="common">Rhizopus nigricans</name>
    <dbReference type="NCBI Taxonomy" id="4846"/>
    <lineage>
        <taxon>Eukaryota</taxon>
        <taxon>Fungi</taxon>
        <taxon>Fungi incertae sedis</taxon>
        <taxon>Mucoromycota</taxon>
        <taxon>Mucoromycotina</taxon>
        <taxon>Mucoromycetes</taxon>
        <taxon>Mucorales</taxon>
        <taxon>Mucorineae</taxon>
        <taxon>Rhizopodaceae</taxon>
        <taxon>Rhizopus</taxon>
    </lineage>
</organism>
<dbReference type="EMBL" id="PJQM01007689">
    <property type="protein sequence ID" value="RCH77846.1"/>
    <property type="molecule type" value="Genomic_DNA"/>
</dbReference>
<dbReference type="Proteomes" id="UP000253551">
    <property type="component" value="Unassembled WGS sequence"/>
</dbReference>
<dbReference type="AlphaFoldDB" id="A0A367IJP2"/>
<gene>
    <name evidence="3" type="ORF">CU098_001396</name>
</gene>
<feature type="repeat" description="PPR" evidence="2">
    <location>
        <begin position="327"/>
        <end position="361"/>
    </location>
</feature>
<evidence type="ECO:0000313" key="3">
    <source>
        <dbReference type="EMBL" id="RCH77846.1"/>
    </source>
</evidence>